<keyword evidence="8 9" id="KW-0472">Membrane</keyword>
<evidence type="ECO:0000256" key="3">
    <source>
        <dbReference type="ARBA" id="ARBA00022475"/>
    </source>
</evidence>
<dbReference type="InterPro" id="IPR011527">
    <property type="entry name" value="ABC1_TM_dom"/>
</dbReference>
<dbReference type="InterPro" id="IPR003593">
    <property type="entry name" value="AAA+_ATPase"/>
</dbReference>
<feature type="domain" description="ABC transporter" evidence="10">
    <location>
        <begin position="338"/>
        <end position="571"/>
    </location>
</feature>
<dbReference type="Gene3D" id="3.40.50.300">
    <property type="entry name" value="P-loop containing nucleotide triphosphate hydrolases"/>
    <property type="match status" value="1"/>
</dbReference>
<dbReference type="eggNOG" id="COG1132">
    <property type="taxonomic scope" value="Bacteria"/>
</dbReference>
<evidence type="ECO:0000313" key="13">
    <source>
        <dbReference type="Proteomes" id="UP000007488"/>
    </source>
</evidence>
<dbReference type="GO" id="GO:0016887">
    <property type="term" value="F:ATP hydrolysis activity"/>
    <property type="evidence" value="ECO:0007669"/>
    <property type="project" value="InterPro"/>
</dbReference>
<evidence type="ECO:0000256" key="1">
    <source>
        <dbReference type="ARBA" id="ARBA00004651"/>
    </source>
</evidence>
<feature type="transmembrane region" description="Helical" evidence="9">
    <location>
        <begin position="280"/>
        <end position="301"/>
    </location>
</feature>
<dbReference type="RefSeq" id="WP_013624149.1">
    <property type="nucleotide sequence ID" value="NC_015172.1"/>
</dbReference>
<dbReference type="PROSITE" id="PS00211">
    <property type="entry name" value="ABC_TRANSPORTER_1"/>
    <property type="match status" value="1"/>
</dbReference>
<dbReference type="EC" id="3.6.3.44" evidence="12"/>
<evidence type="ECO:0000313" key="12">
    <source>
        <dbReference type="EMBL" id="ADY55278.1"/>
    </source>
</evidence>
<dbReference type="Proteomes" id="UP000007488">
    <property type="component" value="Chromosome"/>
</dbReference>
<evidence type="ECO:0000256" key="5">
    <source>
        <dbReference type="ARBA" id="ARBA00022741"/>
    </source>
</evidence>
<dbReference type="CDD" id="cd18541">
    <property type="entry name" value="ABC_6TM_TmrB_like"/>
    <property type="match status" value="1"/>
</dbReference>
<dbReference type="Gene3D" id="1.20.1560.10">
    <property type="entry name" value="ABC transporter type 1, transmembrane domain"/>
    <property type="match status" value="1"/>
</dbReference>
<feature type="domain" description="ABC transmembrane type-1" evidence="11">
    <location>
        <begin position="20"/>
        <end position="303"/>
    </location>
</feature>
<evidence type="ECO:0000256" key="8">
    <source>
        <dbReference type="ARBA" id="ARBA00023136"/>
    </source>
</evidence>
<dbReference type="InterPro" id="IPR003439">
    <property type="entry name" value="ABC_transporter-like_ATP-bd"/>
</dbReference>
<feature type="transmembrane region" description="Helical" evidence="9">
    <location>
        <begin position="56"/>
        <end position="73"/>
    </location>
</feature>
<dbReference type="GO" id="GO:0005524">
    <property type="term" value="F:ATP binding"/>
    <property type="evidence" value="ECO:0007669"/>
    <property type="project" value="UniProtKB-KW"/>
</dbReference>
<keyword evidence="2" id="KW-0813">Transport</keyword>
<dbReference type="Pfam" id="PF00664">
    <property type="entry name" value="ABC_membrane"/>
    <property type="match status" value="1"/>
</dbReference>
<keyword evidence="13" id="KW-1185">Reference proteome</keyword>
<evidence type="ECO:0000259" key="10">
    <source>
        <dbReference type="PROSITE" id="PS50893"/>
    </source>
</evidence>
<evidence type="ECO:0000259" key="11">
    <source>
        <dbReference type="PROSITE" id="PS50929"/>
    </source>
</evidence>
<dbReference type="SUPFAM" id="SSF52540">
    <property type="entry name" value="P-loop containing nucleoside triphosphate hydrolases"/>
    <property type="match status" value="1"/>
</dbReference>
<dbReference type="GO" id="GO:0005886">
    <property type="term" value="C:plasma membrane"/>
    <property type="evidence" value="ECO:0007669"/>
    <property type="project" value="UniProtKB-SubCell"/>
</dbReference>
<feature type="transmembrane region" description="Helical" evidence="9">
    <location>
        <begin position="248"/>
        <end position="268"/>
    </location>
</feature>
<evidence type="ECO:0000256" key="9">
    <source>
        <dbReference type="SAM" id="Phobius"/>
    </source>
</evidence>
<dbReference type="SMART" id="SM00382">
    <property type="entry name" value="AAA"/>
    <property type="match status" value="1"/>
</dbReference>
<feature type="transmembrane region" description="Helical" evidence="9">
    <location>
        <begin position="16"/>
        <end position="36"/>
    </location>
</feature>
<accession>F0T2G0</accession>
<dbReference type="SUPFAM" id="SSF90123">
    <property type="entry name" value="ABC transporter transmembrane region"/>
    <property type="match status" value="1"/>
</dbReference>
<dbReference type="OrthoDB" id="9771903at2"/>
<keyword evidence="4 9" id="KW-0812">Transmembrane</keyword>
<dbReference type="PROSITE" id="PS50893">
    <property type="entry name" value="ABC_TRANSPORTER_2"/>
    <property type="match status" value="1"/>
</dbReference>
<feature type="transmembrane region" description="Helical" evidence="9">
    <location>
        <begin position="160"/>
        <end position="178"/>
    </location>
</feature>
<dbReference type="PANTHER" id="PTHR43394">
    <property type="entry name" value="ATP-DEPENDENT PERMEASE MDL1, MITOCHONDRIAL"/>
    <property type="match status" value="1"/>
</dbReference>
<dbReference type="InterPro" id="IPR039421">
    <property type="entry name" value="Type_1_exporter"/>
</dbReference>
<dbReference type="PROSITE" id="PS50929">
    <property type="entry name" value="ABC_TM1F"/>
    <property type="match status" value="1"/>
</dbReference>
<keyword evidence="12" id="KW-0378">Hydrolase</keyword>
<evidence type="ECO:0000256" key="2">
    <source>
        <dbReference type="ARBA" id="ARBA00022448"/>
    </source>
</evidence>
<dbReference type="GO" id="GO:0015421">
    <property type="term" value="F:ABC-type oligopeptide transporter activity"/>
    <property type="evidence" value="ECO:0007669"/>
    <property type="project" value="TreeGrafter"/>
</dbReference>
<keyword evidence="6" id="KW-0067">ATP-binding</keyword>
<dbReference type="PANTHER" id="PTHR43394:SF1">
    <property type="entry name" value="ATP-BINDING CASSETTE SUB-FAMILY B MEMBER 10, MITOCHONDRIAL"/>
    <property type="match status" value="1"/>
</dbReference>
<keyword evidence="7 9" id="KW-1133">Transmembrane helix</keyword>
<dbReference type="InterPro" id="IPR036640">
    <property type="entry name" value="ABC1_TM_sf"/>
</dbReference>
<evidence type="ECO:0000256" key="7">
    <source>
        <dbReference type="ARBA" id="ARBA00022989"/>
    </source>
</evidence>
<reference evidence="12 13" key="1">
    <citation type="journal article" date="2011" name="Stand. Genomic Sci.">
        <title>Complete genome sequence of Syntrophobotulus glycolicus type strain (FlGlyR).</title>
        <authorList>
            <person name="Han C."/>
            <person name="Mwirichia R."/>
            <person name="Chertkov O."/>
            <person name="Held B."/>
            <person name="Lapidus A."/>
            <person name="Nolan M."/>
            <person name="Lucas S."/>
            <person name="Hammon N."/>
            <person name="Deshpande S."/>
            <person name="Cheng J.F."/>
            <person name="Tapia R."/>
            <person name="Goodwin L."/>
            <person name="Pitluck S."/>
            <person name="Huntemann M."/>
            <person name="Liolios K."/>
            <person name="Ivanova N."/>
            <person name="Pagani I."/>
            <person name="Mavromatis K."/>
            <person name="Ovchinikova G."/>
            <person name="Pati A."/>
            <person name="Chen A."/>
            <person name="Palaniappan K."/>
            <person name="Land M."/>
            <person name="Hauser L."/>
            <person name="Brambilla E.M."/>
            <person name="Rohde M."/>
            <person name="Spring S."/>
            <person name="Sikorski J."/>
            <person name="Goker M."/>
            <person name="Woyke T."/>
            <person name="Bristow J."/>
            <person name="Eisen J.A."/>
            <person name="Markowitz V."/>
            <person name="Hugenholtz P."/>
            <person name="Kyrpides N.C."/>
            <person name="Klenk H.P."/>
            <person name="Detter J.C."/>
        </authorList>
    </citation>
    <scope>NUCLEOTIDE SEQUENCE [LARGE SCALE GENOMIC DNA]</scope>
    <source>
        <strain evidence="13">DSM 8271 / FlGlyR</strain>
    </source>
</reference>
<dbReference type="KEGG" id="sgy:Sgly_0935"/>
<dbReference type="FunFam" id="3.40.50.300:FF:000221">
    <property type="entry name" value="Multidrug ABC transporter ATP-binding protein"/>
    <property type="match status" value="1"/>
</dbReference>
<organism evidence="12 13">
    <name type="scientific">Syntrophobotulus glycolicus (strain DSM 8271 / FlGlyR)</name>
    <dbReference type="NCBI Taxonomy" id="645991"/>
    <lineage>
        <taxon>Bacteria</taxon>
        <taxon>Bacillati</taxon>
        <taxon>Bacillota</taxon>
        <taxon>Clostridia</taxon>
        <taxon>Eubacteriales</taxon>
        <taxon>Desulfitobacteriaceae</taxon>
        <taxon>Syntrophobotulus</taxon>
    </lineage>
</organism>
<dbReference type="STRING" id="645991.Sgly_0935"/>
<dbReference type="AlphaFoldDB" id="F0T2G0"/>
<protein>
    <submittedName>
        <fullName evidence="12">Xenobiotic-transporting ATPase</fullName>
        <ecNumber evidence="12">3.6.3.44</ecNumber>
    </submittedName>
</protein>
<sequence length="585" mass="64120">MEFFRDLWWFFKQEKLAYTLSIVGVAVVGLLRPVAASTVGTVVDKLAAGTVSTAELVWGGVLLLGVGVLIYGMRNLWQLALYISAAKLSRLLRERLYLHFTRQTPGFYHRHRIGDLMAHATNDIQTVEMTAAGGFMLLSGFIIIGGLVTVSMGVLVSWKLTLITLIPMFFLAWINTRYGSLLNRHFRQAQEAFSTLNGKVQENISGIRVIKSLGLENAEITSFTTLSAEVLAKNMATARVNALYDPTLQLLVGFCFFLALACGSWFVALGELTIGQITQFTMMLNQIIIPFLSFGYGLNLLEKGKVSYARINSLLRTDTAVADKPGAAAEIPGGDLQVQIRTFRYPGAETASLEDVQIKVRRGETLGITGKTGSGKSTLLRLLLREFELEEGVIGIGGRSIADYKLDSLRRAIGYVPQDHFLFSATIAANIAWGKPEAGGPEIRAAAKLAAIHEDIRGFPQGYETLVGERGVTLSGGQKQRISIARALLRDPEILILDDCLSAVDARTEQALLQGLRENRLHKTTLIATHRLSAVAHADRIIVLEEGRIKEQGTHAELLALGGWYAQIYRQQQLESLIMEGEGSA</sequence>
<dbReference type="EMBL" id="CP002547">
    <property type="protein sequence ID" value="ADY55278.1"/>
    <property type="molecule type" value="Genomic_DNA"/>
</dbReference>
<keyword evidence="3" id="KW-1003">Cell membrane</keyword>
<evidence type="ECO:0000256" key="4">
    <source>
        <dbReference type="ARBA" id="ARBA00022692"/>
    </source>
</evidence>
<feature type="transmembrane region" description="Helical" evidence="9">
    <location>
        <begin position="135"/>
        <end position="154"/>
    </location>
</feature>
<reference evidence="13" key="2">
    <citation type="submission" date="2011-02" db="EMBL/GenBank/DDBJ databases">
        <title>The complete genome of Syntrophobotulus glycolicus DSM 8271.</title>
        <authorList>
            <person name="Lucas S."/>
            <person name="Copeland A."/>
            <person name="Lapidus A."/>
            <person name="Bruce D."/>
            <person name="Goodwin L."/>
            <person name="Pitluck S."/>
            <person name="Kyrpides N."/>
            <person name="Mavromatis K."/>
            <person name="Pagani I."/>
            <person name="Ivanova N."/>
            <person name="Mikhailova N."/>
            <person name="Chertkov O."/>
            <person name="Held B."/>
            <person name="Detter J.C."/>
            <person name="Tapia R."/>
            <person name="Han C."/>
            <person name="Land M."/>
            <person name="Hauser L."/>
            <person name="Markowitz V."/>
            <person name="Cheng J.-F."/>
            <person name="Hugenholtz P."/>
            <person name="Woyke T."/>
            <person name="Wu D."/>
            <person name="Spring S."/>
            <person name="Schroeder M."/>
            <person name="Brambilla E."/>
            <person name="Klenk H.-P."/>
            <person name="Eisen J.A."/>
        </authorList>
    </citation>
    <scope>NUCLEOTIDE SEQUENCE [LARGE SCALE GENOMIC DNA]</scope>
    <source>
        <strain evidence="13">DSM 8271 / FlGlyR</strain>
    </source>
</reference>
<dbReference type="InterPro" id="IPR017871">
    <property type="entry name" value="ABC_transporter-like_CS"/>
</dbReference>
<evidence type="ECO:0000256" key="6">
    <source>
        <dbReference type="ARBA" id="ARBA00022840"/>
    </source>
</evidence>
<dbReference type="Pfam" id="PF00005">
    <property type="entry name" value="ABC_tran"/>
    <property type="match status" value="1"/>
</dbReference>
<proteinExistence type="predicted"/>
<name>F0T2G0_SYNGF</name>
<dbReference type="InterPro" id="IPR027417">
    <property type="entry name" value="P-loop_NTPase"/>
</dbReference>
<dbReference type="HOGENOM" id="CLU_000604_84_6_9"/>
<keyword evidence="5" id="KW-0547">Nucleotide-binding</keyword>
<gene>
    <name evidence="12" type="ordered locus">Sgly_0935</name>
</gene>
<comment type="subcellular location">
    <subcellularLocation>
        <location evidence="1">Cell membrane</location>
        <topology evidence="1">Multi-pass membrane protein</topology>
    </subcellularLocation>
</comment>